<protein>
    <submittedName>
        <fullName evidence="2">Uncharacterized protein</fullName>
    </submittedName>
</protein>
<accession>W3WUU0</accession>
<dbReference type="AlphaFoldDB" id="W3WUU0"/>
<proteinExistence type="predicted"/>
<feature type="transmembrane region" description="Helical" evidence="1">
    <location>
        <begin position="218"/>
        <end position="240"/>
    </location>
</feature>
<dbReference type="OrthoDB" id="4582561at2759"/>
<dbReference type="RefSeq" id="XP_007837543.1">
    <property type="nucleotide sequence ID" value="XM_007839352.1"/>
</dbReference>
<feature type="transmembrane region" description="Helical" evidence="1">
    <location>
        <begin position="427"/>
        <end position="448"/>
    </location>
</feature>
<feature type="transmembrane region" description="Helical" evidence="1">
    <location>
        <begin position="162"/>
        <end position="180"/>
    </location>
</feature>
<keyword evidence="1" id="KW-0472">Membrane</keyword>
<feature type="transmembrane region" description="Helical" evidence="1">
    <location>
        <begin position="374"/>
        <end position="399"/>
    </location>
</feature>
<dbReference type="HOGENOM" id="CLU_676191_0_0_1"/>
<organism evidence="2 3">
    <name type="scientific">Pestalotiopsis fici (strain W106-1 / CGMCC3.15140)</name>
    <dbReference type="NCBI Taxonomy" id="1229662"/>
    <lineage>
        <taxon>Eukaryota</taxon>
        <taxon>Fungi</taxon>
        <taxon>Dikarya</taxon>
        <taxon>Ascomycota</taxon>
        <taxon>Pezizomycotina</taxon>
        <taxon>Sordariomycetes</taxon>
        <taxon>Xylariomycetidae</taxon>
        <taxon>Amphisphaeriales</taxon>
        <taxon>Sporocadaceae</taxon>
        <taxon>Pestalotiopsis</taxon>
    </lineage>
</organism>
<dbReference type="EMBL" id="KI912116">
    <property type="protein sequence ID" value="ETS76897.1"/>
    <property type="molecule type" value="Genomic_DNA"/>
</dbReference>
<keyword evidence="1" id="KW-1133">Transmembrane helix</keyword>
<feature type="transmembrane region" description="Helical" evidence="1">
    <location>
        <begin position="252"/>
        <end position="276"/>
    </location>
</feature>
<evidence type="ECO:0000313" key="2">
    <source>
        <dbReference type="EMBL" id="ETS76897.1"/>
    </source>
</evidence>
<feature type="transmembrane region" description="Helical" evidence="1">
    <location>
        <begin position="288"/>
        <end position="306"/>
    </location>
</feature>
<dbReference type="Proteomes" id="UP000030651">
    <property type="component" value="Unassembled WGS sequence"/>
</dbReference>
<keyword evidence="1" id="KW-0812">Transmembrane</keyword>
<name>W3WUU0_PESFW</name>
<dbReference type="STRING" id="1229662.W3WUU0"/>
<gene>
    <name evidence="2" type="ORF">PFICI_10771</name>
</gene>
<evidence type="ECO:0000256" key="1">
    <source>
        <dbReference type="SAM" id="Phobius"/>
    </source>
</evidence>
<reference evidence="3" key="1">
    <citation type="journal article" date="2015" name="BMC Genomics">
        <title>Genomic and transcriptomic analysis of the endophytic fungus Pestalotiopsis fici reveals its lifestyle and high potential for synthesis of natural products.</title>
        <authorList>
            <person name="Wang X."/>
            <person name="Zhang X."/>
            <person name="Liu L."/>
            <person name="Xiang M."/>
            <person name="Wang W."/>
            <person name="Sun X."/>
            <person name="Che Y."/>
            <person name="Guo L."/>
            <person name="Liu G."/>
            <person name="Guo L."/>
            <person name="Wang C."/>
            <person name="Yin W.B."/>
            <person name="Stadler M."/>
            <person name="Zhang X."/>
            <person name="Liu X."/>
        </authorList>
    </citation>
    <scope>NUCLEOTIDE SEQUENCE [LARGE SCALE GENOMIC DNA]</scope>
    <source>
        <strain evidence="3">W106-1 / CGMCC3.15140</strain>
    </source>
</reference>
<dbReference type="KEGG" id="pfy:PFICI_10771"/>
<sequence>MSVATPEVSASWSYPPFSQLQNNTDCNITTDYIADSVLLIAHGQYLTNRKLGDTGLLTDWLDSLVPTGYGGLPVTDPDGNYSSLNDALLHEELLLLWYYGVWLNDTALANLSETETTAYYEIENQTNNFAYSCINEATREKMICDKLDIQGDPDVSGRGMMLAYYILIGLTIVYFFTLIFDRTRLPKTKPTQIVRSNTFIERYGHRAITALRQTVSSFLVAALVFATAMLGATVARYYAYLRDRNDVDADDVSFYTWLGSAAMSSFCVFPCLVLQTVTDISLSRYSRLFLWCAVISLAAAVWALSIPSIDHFFELAQAYGRYETWYYSNTTYELSQQDWDLLTNNDTMYQTGIYRAMIWENHCDTSKLKDRLRILLTIGLCIQAPGFIYCLFASLAAIISHSHLPPLSWLWKHIEPFSEPIRRVNRIARPIIGFIYLVAALVFLESFIEYRNVAKRLAPSTDTDTDWSFGQILALAQWAPRNEHKQEHKTER</sequence>
<evidence type="ECO:0000313" key="3">
    <source>
        <dbReference type="Proteomes" id="UP000030651"/>
    </source>
</evidence>
<dbReference type="GeneID" id="19275784"/>
<keyword evidence="3" id="KW-1185">Reference proteome</keyword>
<dbReference type="InParanoid" id="W3WUU0"/>
<dbReference type="eggNOG" id="ENOG502SIUH">
    <property type="taxonomic scope" value="Eukaryota"/>
</dbReference>